<dbReference type="EMBL" id="OX597824">
    <property type="protein sequence ID" value="CAI9730141.1"/>
    <property type="molecule type" value="Genomic_DNA"/>
</dbReference>
<feature type="compositionally biased region" description="Basic and acidic residues" evidence="2">
    <location>
        <begin position="403"/>
        <end position="429"/>
    </location>
</feature>
<evidence type="ECO:0000256" key="2">
    <source>
        <dbReference type="SAM" id="MobiDB-lite"/>
    </source>
</evidence>
<accession>A0AA36B933</accession>
<dbReference type="PANTHER" id="PTHR23032">
    <property type="entry name" value="BRO1 DOMAIN-CONTAINING PROTEIN BROX"/>
    <property type="match status" value="1"/>
</dbReference>
<evidence type="ECO:0000313" key="5">
    <source>
        <dbReference type="Proteomes" id="UP001162480"/>
    </source>
</evidence>
<dbReference type="PANTHER" id="PTHR23032:SF13">
    <property type="entry name" value="BRO1 DOMAIN-CONTAINING PROTEIN BROX"/>
    <property type="match status" value="1"/>
</dbReference>
<dbReference type="AlphaFoldDB" id="A0AA36B933"/>
<protein>
    <recommendedName>
        <fullName evidence="3">BRO1 domain-containing protein</fullName>
    </recommendedName>
</protein>
<dbReference type="InterPro" id="IPR004328">
    <property type="entry name" value="BRO1_dom"/>
</dbReference>
<organism evidence="4 5">
    <name type="scientific">Octopus vulgaris</name>
    <name type="common">Common octopus</name>
    <dbReference type="NCBI Taxonomy" id="6645"/>
    <lineage>
        <taxon>Eukaryota</taxon>
        <taxon>Metazoa</taxon>
        <taxon>Spiralia</taxon>
        <taxon>Lophotrochozoa</taxon>
        <taxon>Mollusca</taxon>
        <taxon>Cephalopoda</taxon>
        <taxon>Coleoidea</taxon>
        <taxon>Octopodiformes</taxon>
        <taxon>Octopoda</taxon>
        <taxon>Incirrata</taxon>
        <taxon>Octopodidae</taxon>
        <taxon>Octopus</taxon>
    </lineage>
</organism>
<sequence length="437" mass="49946">MHHAFHKYAFVSITMFTKINMAAYWFHRNPLKATAAVTFELHGSTTDQISRKIISDLRMTRNNLLDLLTDPGHDKTIIIKAYTEYFAFLQGLYQNYEGQSENKLQKAIYFKWTNTLKGKIPVVQKDAIFEHASMVVNVALWFTKHAAKLAARDNVDMDEAKEVHRCLRIAAGMFTYVKNDLCARLVDIDSGTDLDVRVLDAFIYQSTAEAQEVTTARAIELKHSASLIAALTYETAQLYTKADDTLSSLDAETVNKWRKYFQLKKDFYTAYAHTYHGETLLAQDKCGEAIKCLQEAMKYFERSSARCKEYSAAKGSGTQAKPHEHIFFRNLGPKVRRTLEKCERENGMIYHQKIPYDAPVIELKATYGLVTPEEFQPIPVNPIWTPAVYQKFVIPDTGVLENKKQEATKQEELPKVQEKEYPMSDKNAKNETGCLIS</sequence>
<dbReference type="InterPro" id="IPR038898">
    <property type="entry name" value="BROX"/>
</dbReference>
<gene>
    <name evidence="4" type="ORF">OCTVUL_1B010195</name>
</gene>
<keyword evidence="5" id="KW-1185">Reference proteome</keyword>
<evidence type="ECO:0000259" key="3">
    <source>
        <dbReference type="PROSITE" id="PS51180"/>
    </source>
</evidence>
<feature type="region of interest" description="Disordered" evidence="2">
    <location>
        <begin position="403"/>
        <end position="437"/>
    </location>
</feature>
<feature type="domain" description="BRO1" evidence="3">
    <location>
        <begin position="30"/>
        <end position="437"/>
    </location>
</feature>
<dbReference type="Pfam" id="PF03097">
    <property type="entry name" value="BRO1"/>
    <property type="match status" value="1"/>
</dbReference>
<evidence type="ECO:0000313" key="4">
    <source>
        <dbReference type="EMBL" id="CAI9730141.1"/>
    </source>
</evidence>
<name>A0AA36B933_OCTVU</name>
<proteinExistence type="inferred from homology"/>
<comment type="similarity">
    <text evidence="1">Belongs to the BROX family.</text>
</comment>
<reference evidence="4" key="1">
    <citation type="submission" date="2023-08" db="EMBL/GenBank/DDBJ databases">
        <authorList>
            <person name="Alioto T."/>
            <person name="Alioto T."/>
            <person name="Gomez Garrido J."/>
        </authorList>
    </citation>
    <scope>NUCLEOTIDE SEQUENCE</scope>
</reference>
<dbReference type="Gene3D" id="1.25.40.280">
    <property type="entry name" value="alix/aip1 like domains"/>
    <property type="match status" value="1"/>
</dbReference>
<dbReference type="SMART" id="SM01041">
    <property type="entry name" value="BRO1"/>
    <property type="match status" value="1"/>
</dbReference>
<evidence type="ECO:0000256" key="1">
    <source>
        <dbReference type="ARBA" id="ARBA00008901"/>
    </source>
</evidence>
<dbReference type="Proteomes" id="UP001162480">
    <property type="component" value="Chromosome 11"/>
</dbReference>
<dbReference type="PROSITE" id="PS51180">
    <property type="entry name" value="BRO1"/>
    <property type="match status" value="1"/>
</dbReference>
<dbReference type="InterPro" id="IPR038499">
    <property type="entry name" value="BRO1_sf"/>
</dbReference>